<dbReference type="PATRIC" id="fig|1031711.3.peg.1757"/>
<dbReference type="InterPro" id="IPR050300">
    <property type="entry name" value="GDXG_lipolytic_enzyme"/>
</dbReference>
<dbReference type="KEGG" id="rsn:RSPO_c01808"/>
<evidence type="ECO:0000256" key="1">
    <source>
        <dbReference type="ARBA" id="ARBA00010515"/>
    </source>
</evidence>
<dbReference type="SUPFAM" id="SSF53474">
    <property type="entry name" value="alpha/beta-Hydrolases"/>
    <property type="match status" value="1"/>
</dbReference>
<name>F6G0X8_RALS8</name>
<keyword evidence="2 4" id="KW-0378">Hydrolase</keyword>
<gene>
    <name evidence="4" type="ordered locus">RSPO_c01808</name>
</gene>
<dbReference type="InterPro" id="IPR029058">
    <property type="entry name" value="AB_hydrolase_fold"/>
</dbReference>
<dbReference type="FunFam" id="3.40.50.1820:FF:000089">
    <property type="entry name" value="Alpha/beta hydrolase"/>
    <property type="match status" value="1"/>
</dbReference>
<dbReference type="Gene3D" id="3.40.50.1820">
    <property type="entry name" value="alpha/beta hydrolase"/>
    <property type="match status" value="1"/>
</dbReference>
<comment type="similarity">
    <text evidence="1">Belongs to the 'GDXG' lipolytic enzyme family.</text>
</comment>
<dbReference type="AlphaFoldDB" id="F6G0X8"/>
<evidence type="ECO:0000256" key="2">
    <source>
        <dbReference type="ARBA" id="ARBA00022801"/>
    </source>
</evidence>
<dbReference type="EMBL" id="CP002819">
    <property type="protein sequence ID" value="AEG69108.1"/>
    <property type="molecule type" value="Genomic_DNA"/>
</dbReference>
<dbReference type="eggNOG" id="COG0657">
    <property type="taxonomic scope" value="Bacteria"/>
</dbReference>
<dbReference type="PANTHER" id="PTHR48081:SF8">
    <property type="entry name" value="ALPHA_BETA HYDROLASE FOLD-3 DOMAIN-CONTAINING PROTEIN-RELATED"/>
    <property type="match status" value="1"/>
</dbReference>
<dbReference type="PANTHER" id="PTHR48081">
    <property type="entry name" value="AB HYDROLASE SUPERFAMILY PROTEIN C4A8.06C"/>
    <property type="match status" value="1"/>
</dbReference>
<evidence type="ECO:0000313" key="4">
    <source>
        <dbReference type="EMBL" id="AEG69108.1"/>
    </source>
</evidence>
<feature type="domain" description="Alpha/beta hydrolase fold-3" evidence="3">
    <location>
        <begin position="171"/>
        <end position="380"/>
    </location>
</feature>
<dbReference type="Proteomes" id="UP000007953">
    <property type="component" value="Chromosome"/>
</dbReference>
<dbReference type="Pfam" id="PF07859">
    <property type="entry name" value="Abhydrolase_3"/>
    <property type="match status" value="1"/>
</dbReference>
<evidence type="ECO:0000259" key="3">
    <source>
        <dbReference type="Pfam" id="PF07859"/>
    </source>
</evidence>
<sequence>MVTGRPPVASMARWARPAAATPWSAADADPRAFAVEFAKRAEAEVDVGEVEDEGHALSPAAVRLVARTWFNGYSDDSQIRTIVQFRPMPSLDPHVAQLLDLVARAKRPPLHHLSPADAKVAYEKSSPIVDIAPIALDHVNDLTVPARDGHAIAVRTYAAREASWADPLPLLVYFHGGGFTVGSIKTHDALCRSLAAKSGAMVLSVDYRLGPDWKFPTAANDAFDVLQWVFDEAATIGADPARIAFGGDSAGGTLAAVTAIEARNRGLAPVLQLLIYPGTTARETTPSHRAFAEGYLLTQAMIAWFFAQYLRSDADRDDWRFAPLDGGGQGADVRGVCPAWIAVAGFDPIRDAGIGYADKLRAAGVPVALKVYEGMIHDFFKLGRFVPAVEAAHHDAAEALRRAFGTQAG</sequence>
<accession>F6G0X8</accession>
<dbReference type="PROSITE" id="PS01173">
    <property type="entry name" value="LIPASE_GDXG_HIS"/>
    <property type="match status" value="1"/>
</dbReference>
<dbReference type="InterPro" id="IPR013094">
    <property type="entry name" value="AB_hydrolase_3"/>
</dbReference>
<reference evidence="4 5" key="1">
    <citation type="journal article" date="2011" name="J. Bacteriol.">
        <title>Complete genome sequence of the plant pathogen Ralstonia solanacearum strain Po82.</title>
        <authorList>
            <person name="Xu J."/>
            <person name="Zheng H.J."/>
            <person name="Liu L."/>
            <person name="Pan Z.C."/>
            <person name="Prior P."/>
            <person name="Tang B."/>
            <person name="Xu J.S."/>
            <person name="Zhang H."/>
            <person name="Tian Q."/>
            <person name="Zhang L.Q."/>
            <person name="Feng J."/>
        </authorList>
    </citation>
    <scope>NUCLEOTIDE SEQUENCE [LARGE SCALE GENOMIC DNA]</scope>
    <source>
        <strain evidence="4 5">Po82</strain>
    </source>
</reference>
<organism evidence="4 5">
    <name type="scientific">Ralstonia solanacearum (strain Po82)</name>
    <dbReference type="NCBI Taxonomy" id="1031711"/>
    <lineage>
        <taxon>Bacteria</taxon>
        <taxon>Pseudomonadati</taxon>
        <taxon>Pseudomonadota</taxon>
        <taxon>Betaproteobacteria</taxon>
        <taxon>Burkholderiales</taxon>
        <taxon>Burkholderiaceae</taxon>
        <taxon>Ralstonia</taxon>
        <taxon>Ralstonia solanacearum species complex</taxon>
    </lineage>
</organism>
<protein>
    <submittedName>
        <fullName evidence="4">Acetyl-hydrolase</fullName>
    </submittedName>
</protein>
<dbReference type="InterPro" id="IPR002168">
    <property type="entry name" value="Lipase_GDXG_HIS_AS"/>
</dbReference>
<proteinExistence type="inferred from homology"/>
<dbReference type="HOGENOM" id="CLU_012494_6_4_4"/>
<evidence type="ECO:0000313" key="5">
    <source>
        <dbReference type="Proteomes" id="UP000007953"/>
    </source>
</evidence>
<dbReference type="GO" id="GO:0016787">
    <property type="term" value="F:hydrolase activity"/>
    <property type="evidence" value="ECO:0007669"/>
    <property type="project" value="UniProtKB-KW"/>
</dbReference>